<evidence type="ECO:0000256" key="2">
    <source>
        <dbReference type="ARBA" id="ARBA00022649"/>
    </source>
</evidence>
<dbReference type="InterPro" id="IPR038296">
    <property type="entry name" value="ParD_sf"/>
</dbReference>
<gene>
    <name evidence="4" type="ORF">EFD55_24110</name>
    <name evidence="3" type="ORF">FHS26_005135</name>
</gene>
<comment type="similarity">
    <text evidence="1">Belongs to the ParD antitoxin family.</text>
</comment>
<reference evidence="3 6" key="2">
    <citation type="submission" date="2020-08" db="EMBL/GenBank/DDBJ databases">
        <title>Genomic Encyclopedia of Type Strains, Phase III (KMG-III): the genomes of soil and plant-associated and newly described type strains.</title>
        <authorList>
            <person name="Whitman W."/>
        </authorList>
    </citation>
    <scope>NUCLEOTIDE SEQUENCE [LARGE SCALE GENOMIC DNA]</scope>
    <source>
        <strain evidence="3 6">CECT 4113</strain>
    </source>
</reference>
<keyword evidence="2" id="KW-1277">Toxin-antitoxin system</keyword>
<dbReference type="Pfam" id="PF03693">
    <property type="entry name" value="ParD_antitoxin"/>
    <property type="match status" value="1"/>
</dbReference>
<dbReference type="InterPro" id="IPR010985">
    <property type="entry name" value="Ribbon_hlx_hlx"/>
</dbReference>
<dbReference type="Proteomes" id="UP000277279">
    <property type="component" value="Unassembled WGS sequence"/>
</dbReference>
<accession>A0A3R9GXF8</accession>
<dbReference type="InterPro" id="IPR022789">
    <property type="entry name" value="ParD"/>
</dbReference>
<dbReference type="EMBL" id="JACHXH010000021">
    <property type="protein sequence ID" value="MBB3137374.1"/>
    <property type="molecule type" value="Genomic_DNA"/>
</dbReference>
<dbReference type="EMBL" id="RJJT01000019">
    <property type="protein sequence ID" value="RSB66504.1"/>
    <property type="molecule type" value="Genomic_DNA"/>
</dbReference>
<dbReference type="Proteomes" id="UP000518315">
    <property type="component" value="Unassembled WGS sequence"/>
</dbReference>
<dbReference type="PANTHER" id="PTHR36582">
    <property type="entry name" value="ANTITOXIN PARD"/>
    <property type="match status" value="1"/>
</dbReference>
<name>A0A3R9GXF8_9HYPH</name>
<dbReference type="GO" id="GO:0006355">
    <property type="term" value="P:regulation of DNA-templated transcription"/>
    <property type="evidence" value="ECO:0007669"/>
    <property type="project" value="InterPro"/>
</dbReference>
<dbReference type="PANTHER" id="PTHR36582:SF2">
    <property type="entry name" value="ANTITOXIN PARD"/>
    <property type="match status" value="1"/>
</dbReference>
<evidence type="ECO:0000313" key="5">
    <source>
        <dbReference type="Proteomes" id="UP000277279"/>
    </source>
</evidence>
<reference evidence="4 5" key="1">
    <citation type="submission" date="2018-11" db="EMBL/GenBank/DDBJ databases">
        <authorList>
            <person name="Huo Y."/>
        </authorList>
    </citation>
    <scope>NUCLEOTIDE SEQUENCE [LARGE SCALE GENOMIC DNA]</scope>
    <source>
        <strain evidence="4 5">DSM 30132</strain>
    </source>
</reference>
<organism evidence="4 5">
    <name type="scientific">Rhizobium pisi</name>
    <dbReference type="NCBI Taxonomy" id="574561"/>
    <lineage>
        <taxon>Bacteria</taxon>
        <taxon>Pseudomonadati</taxon>
        <taxon>Pseudomonadota</taxon>
        <taxon>Alphaproteobacteria</taxon>
        <taxon>Hyphomicrobiales</taxon>
        <taxon>Rhizobiaceae</taxon>
        <taxon>Rhizobium/Agrobacterium group</taxon>
        <taxon>Rhizobium</taxon>
    </lineage>
</organism>
<dbReference type="AlphaFoldDB" id="A0A3R9GXF8"/>
<comment type="caution">
    <text evidence="4">The sequence shown here is derived from an EMBL/GenBank/DDBJ whole genome shotgun (WGS) entry which is preliminary data.</text>
</comment>
<dbReference type="RefSeq" id="WP_125848095.1">
    <property type="nucleotide sequence ID" value="NZ_JACHXH010000021.1"/>
</dbReference>
<evidence type="ECO:0000313" key="4">
    <source>
        <dbReference type="EMBL" id="RSB66504.1"/>
    </source>
</evidence>
<evidence type="ECO:0000313" key="3">
    <source>
        <dbReference type="EMBL" id="MBB3137374.1"/>
    </source>
</evidence>
<dbReference type="OrthoDB" id="514770at2"/>
<evidence type="ECO:0000313" key="6">
    <source>
        <dbReference type="Proteomes" id="UP000518315"/>
    </source>
</evidence>
<dbReference type="Gene3D" id="6.10.10.120">
    <property type="entry name" value="Antitoxin ParD1-like"/>
    <property type="match status" value="1"/>
</dbReference>
<dbReference type="SUPFAM" id="SSF47598">
    <property type="entry name" value="Ribbon-helix-helix"/>
    <property type="match status" value="1"/>
</dbReference>
<proteinExistence type="inferred from homology"/>
<keyword evidence="6" id="KW-1185">Reference proteome</keyword>
<dbReference type="CDD" id="cd22231">
    <property type="entry name" value="RHH_NikR_HicB-like"/>
    <property type="match status" value="1"/>
</dbReference>
<protein>
    <submittedName>
        <fullName evidence="3">Putative addiction module CopG family antidote</fullName>
    </submittedName>
    <submittedName>
        <fullName evidence="4">Type II toxin-antitoxin system ParD family antitoxin</fullName>
    </submittedName>
</protein>
<evidence type="ECO:0000256" key="1">
    <source>
        <dbReference type="ARBA" id="ARBA00008580"/>
    </source>
</evidence>
<sequence>MRTTQSLSITLPIEMAEMVKAKVASGEYATESEVIRDGLRSLAARDAAVERWLREEVAPVYDEIKAHPEKSVSIEDAFNGFNKRIKSLAAKTK</sequence>